<dbReference type="EMBL" id="CP117884">
    <property type="protein sequence ID" value="WDF81607.1"/>
    <property type="molecule type" value="Genomic_DNA"/>
</dbReference>
<dbReference type="InterPro" id="IPR021324">
    <property type="entry name" value="DUF2929"/>
</dbReference>
<keyword evidence="1" id="KW-1133">Transmembrane helix</keyword>
<evidence type="ECO:0000256" key="1">
    <source>
        <dbReference type="SAM" id="Phobius"/>
    </source>
</evidence>
<gene>
    <name evidence="2" type="ORF">PQ472_06630</name>
</gene>
<feature type="transmembrane region" description="Helical" evidence="1">
    <location>
        <begin position="36"/>
        <end position="56"/>
    </location>
</feature>
<feature type="transmembrane region" description="Helical" evidence="1">
    <location>
        <begin position="7"/>
        <end position="24"/>
    </location>
</feature>
<evidence type="ECO:0000313" key="3">
    <source>
        <dbReference type="Proteomes" id="UP001220377"/>
    </source>
</evidence>
<reference evidence="2 3" key="1">
    <citation type="submission" date="2023-02" db="EMBL/GenBank/DDBJ databases">
        <title>Genome sequence of Lacticaseibacillus sp. KACC 23028.</title>
        <authorList>
            <person name="Kim S."/>
            <person name="Heo J."/>
            <person name="Kwon S.-W."/>
        </authorList>
    </citation>
    <scope>NUCLEOTIDE SEQUENCE [LARGE SCALE GENOMIC DNA]</scope>
    <source>
        <strain evidence="2 3">KACC 23028</strain>
    </source>
</reference>
<dbReference type="Proteomes" id="UP001220377">
    <property type="component" value="Chromosome"/>
</dbReference>
<protein>
    <submittedName>
        <fullName evidence="2">YjzD family protein</fullName>
    </submittedName>
</protein>
<sequence length="64" mass="7197">MRYVMTLIWGVILGQVMGFLAGALTHTDYSPMSSLIYSAIFVLLLFILPVIMKHFATTDQTETK</sequence>
<keyword evidence="1" id="KW-0812">Transmembrane</keyword>
<evidence type="ECO:0000313" key="2">
    <source>
        <dbReference type="EMBL" id="WDF81607.1"/>
    </source>
</evidence>
<organism evidence="2 3">
    <name type="scientific">Lacticaseibacillus pabuli</name>
    <dbReference type="NCBI Taxonomy" id="3025672"/>
    <lineage>
        <taxon>Bacteria</taxon>
        <taxon>Bacillati</taxon>
        <taxon>Bacillota</taxon>
        <taxon>Bacilli</taxon>
        <taxon>Lactobacillales</taxon>
        <taxon>Lactobacillaceae</taxon>
        <taxon>Lacticaseibacillus</taxon>
    </lineage>
</organism>
<dbReference type="RefSeq" id="WP_274258488.1">
    <property type="nucleotide sequence ID" value="NZ_CP117884.1"/>
</dbReference>
<keyword evidence="3" id="KW-1185">Reference proteome</keyword>
<dbReference type="Pfam" id="PF11151">
    <property type="entry name" value="DUF2929"/>
    <property type="match status" value="1"/>
</dbReference>
<proteinExistence type="predicted"/>
<accession>A0ABY7WRG4</accession>
<keyword evidence="1" id="KW-0472">Membrane</keyword>
<name>A0ABY7WRG4_9LACO</name>